<dbReference type="EMBL" id="CP042997">
    <property type="protein sequence ID" value="QEH38190.1"/>
    <property type="molecule type" value="Genomic_DNA"/>
</dbReference>
<proteinExistence type="predicted"/>
<organism evidence="1 2">
    <name type="scientific">Aquisphaera giovannonii</name>
    <dbReference type="NCBI Taxonomy" id="406548"/>
    <lineage>
        <taxon>Bacteria</taxon>
        <taxon>Pseudomonadati</taxon>
        <taxon>Planctomycetota</taxon>
        <taxon>Planctomycetia</taxon>
        <taxon>Isosphaerales</taxon>
        <taxon>Isosphaeraceae</taxon>
        <taxon>Aquisphaera</taxon>
    </lineage>
</organism>
<dbReference type="AlphaFoldDB" id="A0A5B9WE69"/>
<evidence type="ECO:0000313" key="2">
    <source>
        <dbReference type="Proteomes" id="UP000324233"/>
    </source>
</evidence>
<keyword evidence="2" id="KW-1185">Reference proteome</keyword>
<gene>
    <name evidence="1" type="ORF">OJF2_67880</name>
</gene>
<reference evidence="1 2" key="1">
    <citation type="submission" date="2019-08" db="EMBL/GenBank/DDBJ databases">
        <title>Deep-cultivation of Planctomycetes and their phenomic and genomic characterization uncovers novel biology.</title>
        <authorList>
            <person name="Wiegand S."/>
            <person name="Jogler M."/>
            <person name="Boedeker C."/>
            <person name="Pinto D."/>
            <person name="Vollmers J."/>
            <person name="Rivas-Marin E."/>
            <person name="Kohn T."/>
            <person name="Peeters S.H."/>
            <person name="Heuer A."/>
            <person name="Rast P."/>
            <person name="Oberbeckmann S."/>
            <person name="Bunk B."/>
            <person name="Jeske O."/>
            <person name="Meyerdierks A."/>
            <person name="Storesund J.E."/>
            <person name="Kallscheuer N."/>
            <person name="Luecker S."/>
            <person name="Lage O.M."/>
            <person name="Pohl T."/>
            <person name="Merkel B.J."/>
            <person name="Hornburger P."/>
            <person name="Mueller R.-W."/>
            <person name="Bruemmer F."/>
            <person name="Labrenz M."/>
            <person name="Spormann A.M."/>
            <person name="Op den Camp H."/>
            <person name="Overmann J."/>
            <person name="Amann R."/>
            <person name="Jetten M.S.M."/>
            <person name="Mascher T."/>
            <person name="Medema M.H."/>
            <person name="Devos D.P."/>
            <person name="Kaster A.-K."/>
            <person name="Ovreas L."/>
            <person name="Rohde M."/>
            <person name="Galperin M.Y."/>
            <person name="Jogler C."/>
        </authorList>
    </citation>
    <scope>NUCLEOTIDE SEQUENCE [LARGE SCALE GENOMIC DNA]</scope>
    <source>
        <strain evidence="1 2">OJF2</strain>
    </source>
</reference>
<name>A0A5B9WE69_9BACT</name>
<evidence type="ECO:0000313" key="1">
    <source>
        <dbReference type="EMBL" id="QEH38190.1"/>
    </source>
</evidence>
<dbReference type="Proteomes" id="UP000324233">
    <property type="component" value="Chromosome"/>
</dbReference>
<accession>A0A5B9WE69</accession>
<protein>
    <submittedName>
        <fullName evidence="1">Uncharacterized protein</fullName>
    </submittedName>
</protein>
<sequence>MTEGEWMSTAGPWEMLEFLRGKESPRRFRLLACALVRSVPLHRDGRSIWELVPAFEWFRDPIPGGRLMTCHELVEIAEREADGEASAGDWAAAKTFARAVLIRAEADASEHDPALGTGIHYRGSALRLAAAEALVHITEEDPDRLCLGMLDYQSLNEPSDRRSRDVLHPDMATPTRGLIREVFGDHPRPRDPEPARLPPEVTRLAGLIYAEQAFDRMPELGAALAAAGCHRADILSHCRSRAGHVRGCWALDDLRESGLPSRR</sequence>
<dbReference type="KEGG" id="agv:OJF2_67880"/>